<evidence type="ECO:0000256" key="1">
    <source>
        <dbReference type="SAM" id="MobiDB-lite"/>
    </source>
</evidence>
<protein>
    <submittedName>
        <fullName evidence="2">Uncharacterized protein</fullName>
    </submittedName>
</protein>
<dbReference type="Proteomes" id="UP000019593">
    <property type="component" value="Chromosome"/>
</dbReference>
<evidence type="ECO:0000313" key="2">
    <source>
        <dbReference type="EMBL" id="AHM03688.1"/>
    </source>
</evidence>
<evidence type="ECO:0000313" key="3">
    <source>
        <dbReference type="Proteomes" id="UP000019593"/>
    </source>
</evidence>
<reference evidence="2 3" key="1">
    <citation type="submission" date="2013-03" db="EMBL/GenBank/DDBJ databases">
        <authorList>
            <person name="Fiebig A."/>
            <person name="Goeker M."/>
            <person name="Klenk H.-P.P."/>
        </authorList>
    </citation>
    <scope>NUCLEOTIDE SEQUENCE [LARGE SCALE GENOMIC DNA]</scope>
    <source>
        <strain evidence="3">DSM 19469</strain>
    </source>
</reference>
<proteinExistence type="predicted"/>
<accession>W8RRH9</accession>
<dbReference type="STRING" id="1294273.roselon_01300"/>
<keyword evidence="3" id="KW-1185">Reference proteome</keyword>
<name>W8RRH9_9RHOB</name>
<organism evidence="2 3">
    <name type="scientific">Roseicyclus elongatus DSM 19469</name>
    <dbReference type="NCBI Taxonomy" id="1294273"/>
    <lineage>
        <taxon>Bacteria</taxon>
        <taxon>Pseudomonadati</taxon>
        <taxon>Pseudomonadota</taxon>
        <taxon>Alphaproteobacteria</taxon>
        <taxon>Rhodobacterales</taxon>
        <taxon>Roseobacteraceae</taxon>
        <taxon>Roseicyclus</taxon>
    </lineage>
</organism>
<dbReference type="AlphaFoldDB" id="W8RRH9"/>
<gene>
    <name evidence="2" type="ORF">roselon_01300</name>
</gene>
<dbReference type="HOGENOM" id="CLU_3295838_0_0_5"/>
<dbReference type="EMBL" id="CP004372">
    <property type="protein sequence ID" value="AHM03688.1"/>
    <property type="molecule type" value="Genomic_DNA"/>
</dbReference>
<dbReference type="KEGG" id="red:roselon_01300"/>
<sequence>MCHTAAWRGPDGAHEAARNGAAGLGEKMAGWQAGNEKRRG</sequence>
<feature type="region of interest" description="Disordered" evidence="1">
    <location>
        <begin position="1"/>
        <end position="40"/>
    </location>
</feature>